<evidence type="ECO:0008006" key="4">
    <source>
        <dbReference type="Google" id="ProtNLM"/>
    </source>
</evidence>
<dbReference type="EMBL" id="FONS01000005">
    <property type="protein sequence ID" value="SFF12611.1"/>
    <property type="molecule type" value="Genomic_DNA"/>
</dbReference>
<keyword evidence="1" id="KW-0378">Hydrolase</keyword>
<dbReference type="GO" id="GO:0005975">
    <property type="term" value="P:carbohydrate metabolic process"/>
    <property type="evidence" value="ECO:0007669"/>
    <property type="project" value="UniProtKB-ARBA"/>
</dbReference>
<evidence type="ECO:0000256" key="1">
    <source>
        <dbReference type="ARBA" id="ARBA00022801"/>
    </source>
</evidence>
<protein>
    <recommendedName>
        <fullName evidence="4">Glycosyl hydrolase family 67 N-terminus</fullName>
    </recommendedName>
</protein>
<dbReference type="Proteomes" id="UP000183129">
    <property type="component" value="Unassembled WGS sequence"/>
</dbReference>
<accession>A0A1I2G7M1</accession>
<dbReference type="GO" id="GO:0016787">
    <property type="term" value="F:hydrolase activity"/>
    <property type="evidence" value="ECO:0007669"/>
    <property type="project" value="UniProtKB-KW"/>
</dbReference>
<gene>
    <name evidence="2" type="ORF">SAMN03003324_02510</name>
</gene>
<sequence length="784" mass="89899">MGQDKSRRYILELKNMRKLLYTGLIVLVCLTLNAQSSLTLTNEGKTLYSIVLPSSATVSEIKASQQLKYYLDSISSCNFKIITESEVDAGSTQNFIFIGSTKFLKKEVKAGELQSLENDGVMIKRSGTNLLLYGEGKRGTIYAVYEFLSRNLDCRWWTPEVKYIPERKNIVLSDIDYSYSPPFRYRSHFTYNSLNGEEYSLSLHENGDRLPLDQTSGGSISILGFVHTFSVILPPSKYFSTHPEWYSDPNNNDLPSTIKTPLPAPQATQLCLTNKELQKQFIINTLEWIRENPTYDIVSVSQNDNREYCKCDNCQKVIKAEGSVSGLLMQFINKVAQAVELKYPEKRIETLAYYSTEKAPAITKPRANVIIRFAPIDADVGHSIKSENNARVRDNITEWAKLSKDNFYWGYQSNFAHPLLPHPGLHHLREDLQFLLSNNFKGVFIEDNTNPEGYGYFTDMQAWVTGRLLWNPNLNYKDLVNEYMDGYYGAASEYIKSYYYLVEKEYLESGSRLNTFNEDVSFITPSVVEQGLLLFNKALSAVSKDPLLLLRVKKEKISLEFTAVYLFPGQNFSEREKASSNSIALAGQNQIDLFIQNLETFTYDNIYVKNALHTYRNVLRADLEKKHKKYVSLYGNKYILQQDKFDFYQEGRLAEVVSDVEASDKKAASILGSTNEWAVRVNLNGFDEAIFKEKVKINCFMKINLNAENRKIDQKSTVSVGVYDEVHKKYLISKEIPIADLIGGYRKVSFGKMYLMPNYIIWFSVNAQNKEVQRFLIDKVELEK</sequence>
<dbReference type="Pfam" id="PF16126">
    <property type="entry name" value="DUF4838"/>
    <property type="match status" value="1"/>
</dbReference>
<dbReference type="Gene3D" id="3.30.379.10">
    <property type="entry name" value="Chitobiase/beta-hexosaminidase domain 2-like"/>
    <property type="match status" value="1"/>
</dbReference>
<proteinExistence type="predicted"/>
<name>A0A1I2G7M1_9SPHI</name>
<dbReference type="PANTHER" id="PTHR47406">
    <property type="entry name" value="COAGULATION FACTOR 5/8 TYPE, C-TERMINAL"/>
    <property type="match status" value="1"/>
</dbReference>
<evidence type="ECO:0000313" key="3">
    <source>
        <dbReference type="Proteomes" id="UP000183129"/>
    </source>
</evidence>
<dbReference type="AlphaFoldDB" id="A0A1I2G7M1"/>
<dbReference type="PANTHER" id="PTHR47406:SF2">
    <property type="entry name" value="ALPHA GLUCURONIDASE N-TERMINAL DOMAIN-CONTAINING PROTEIN"/>
    <property type="match status" value="1"/>
</dbReference>
<evidence type="ECO:0000313" key="2">
    <source>
        <dbReference type="EMBL" id="SFF12611.1"/>
    </source>
</evidence>
<reference evidence="2 3" key="1">
    <citation type="submission" date="2016-10" db="EMBL/GenBank/DDBJ databases">
        <authorList>
            <person name="de Groot N.N."/>
        </authorList>
    </citation>
    <scope>NUCLEOTIDE SEQUENCE [LARGE SCALE GENOMIC DNA]</scope>
    <source>
        <strain evidence="2 3">ATCC 51969</strain>
    </source>
</reference>
<dbReference type="SUPFAM" id="SSF55545">
    <property type="entry name" value="beta-N-acetylhexosaminidase-like domain"/>
    <property type="match status" value="1"/>
</dbReference>
<dbReference type="InterPro" id="IPR032287">
    <property type="entry name" value="DUF4838"/>
</dbReference>
<dbReference type="InterPro" id="IPR029018">
    <property type="entry name" value="Hex-like_dom2"/>
</dbReference>
<organism evidence="2 3">
    <name type="scientific">Pedobacter antarcticus</name>
    <dbReference type="NCBI Taxonomy" id="34086"/>
    <lineage>
        <taxon>Bacteria</taxon>
        <taxon>Pseudomonadati</taxon>
        <taxon>Bacteroidota</taxon>
        <taxon>Sphingobacteriia</taxon>
        <taxon>Sphingobacteriales</taxon>
        <taxon>Sphingobacteriaceae</taxon>
        <taxon>Pedobacter</taxon>
    </lineage>
</organism>